<dbReference type="InterPro" id="IPR036457">
    <property type="entry name" value="PPM-type-like_dom_sf"/>
</dbReference>
<dbReference type="Proteomes" id="UP000186176">
    <property type="component" value="Unassembled WGS sequence"/>
</dbReference>
<sequence length="723" mass="80382">MNWLVDWGVSCSQGGCKENQDGWFVSIPTQKKSDKKENQKKKLINNANDYCHKDEKLDKLGFSKGVWNFDPIQPNLANAGTFNPQGMNDFKNDTKCLNDMINKAFPPVFPLFNLPPLPPKRNGPGWASHSTGSKLEGLDKSCFFGLLDGHGHYGKTASHIAAYCISQTLSKEVPDIPNSFAISEYIEQVLGILNRGFSYAHDSVISANIASKKDFGTTCIVVGIIGEYLVTANCGDSSAICIIPNLDRNVDCRLKLGEKYDAFNSNHLCFGDIGDNSNIGNVHNGNVHESNNNNNNNNNSSSSSSSSSNNDSNNTSHFEESNYETSKISLPDLPVPLSNGKLSNKLVSSFHGIYYLSNPHCLNRKSERQRVDQSGVGKVVLGDYGMLRLIPSYLSYSQARDLGLSISMSRSLGHMHLSRCALLPTPDYRILNLGSDPPRKECIKSIRQSLDKQKNKVEDEKMACFSEALIEQSVIAIGWGSRSNISQYKNHIENIELDWSTDDESFSKHLVAKAKGKPWQDSYVVIMSDGVSDILDAFTIADIIVHSQDKSMQEVAGLLTNEAEKKRRINNIRADNCTVIVVRLRNKFYNKSEDDCNSVLESPTKSCVNLNQNSGIYLEKSFLRSQNNSTNTINNVSNSLTTVNSDSSNLNNHNSGNLLSSPNKINICKSSETPIRNFKPNQMYFHRTVTPIQRRRKIATPSPARARTCKIREVPNIFIKNHN</sequence>
<dbReference type="SUPFAM" id="SSF81606">
    <property type="entry name" value="PP2C-like"/>
    <property type="match status" value="1"/>
</dbReference>
<evidence type="ECO:0000313" key="4">
    <source>
        <dbReference type="Proteomes" id="UP000186176"/>
    </source>
</evidence>
<protein>
    <submittedName>
        <fullName evidence="3">PP2C like protein phosphatase</fullName>
    </submittedName>
</protein>
<dbReference type="PROSITE" id="PS51746">
    <property type="entry name" value="PPM_2"/>
    <property type="match status" value="1"/>
</dbReference>
<dbReference type="GO" id="GO:0004722">
    <property type="term" value="F:protein serine/threonine phosphatase activity"/>
    <property type="evidence" value="ECO:0007669"/>
    <property type="project" value="InterPro"/>
</dbReference>
<dbReference type="EMBL" id="LRBP01000017">
    <property type="protein sequence ID" value="OII72996.1"/>
    <property type="molecule type" value="Genomic_DNA"/>
</dbReference>
<proteinExistence type="predicted"/>
<feature type="domain" description="PPM-type phosphatase" evidence="2">
    <location>
        <begin position="123"/>
        <end position="584"/>
    </location>
</feature>
<dbReference type="InterPro" id="IPR001932">
    <property type="entry name" value="PPM-type_phosphatase-like_dom"/>
</dbReference>
<dbReference type="AlphaFoldDB" id="A0A1J4MIY8"/>
<comment type="caution">
    <text evidence="3">The sequence shown here is derived from an EMBL/GenBank/DDBJ whole genome shotgun (WGS) entry which is preliminary data.</text>
</comment>
<feature type="compositionally biased region" description="Low complexity" evidence="1">
    <location>
        <begin position="290"/>
        <end position="314"/>
    </location>
</feature>
<evidence type="ECO:0000259" key="2">
    <source>
        <dbReference type="PROSITE" id="PS51746"/>
    </source>
</evidence>
<accession>A0A1J4MIY8</accession>
<dbReference type="VEuPathDB" id="CryptoDB:cubi_02227"/>
<dbReference type="RefSeq" id="XP_028874360.1">
    <property type="nucleotide sequence ID" value="XM_029019239.1"/>
</dbReference>
<reference evidence="3 4" key="1">
    <citation type="submission" date="2016-10" db="EMBL/GenBank/DDBJ databases">
        <title>Reductive evolution of mitochondrial metabolism and differential evolution of invasion-related proteins in Cryptosporidium.</title>
        <authorList>
            <person name="Liu S."/>
            <person name="Roellig D.M."/>
            <person name="Guo Y."/>
            <person name="Li N."/>
            <person name="Frace M.A."/>
            <person name="Tang K."/>
            <person name="Zhang L."/>
            <person name="Feng Y."/>
            <person name="Xiao L."/>
        </authorList>
    </citation>
    <scope>NUCLEOTIDE SEQUENCE [LARGE SCALE GENOMIC DNA]</scope>
    <source>
        <strain evidence="3">39726</strain>
    </source>
</reference>
<organism evidence="3 4">
    <name type="scientific">Cryptosporidium ubiquitum</name>
    <dbReference type="NCBI Taxonomy" id="857276"/>
    <lineage>
        <taxon>Eukaryota</taxon>
        <taxon>Sar</taxon>
        <taxon>Alveolata</taxon>
        <taxon>Apicomplexa</taxon>
        <taxon>Conoidasida</taxon>
        <taxon>Coccidia</taxon>
        <taxon>Eucoccidiorida</taxon>
        <taxon>Eimeriorina</taxon>
        <taxon>Cryptosporidiidae</taxon>
        <taxon>Cryptosporidium</taxon>
    </lineage>
</organism>
<dbReference type="PANTHER" id="PTHR47992">
    <property type="entry name" value="PROTEIN PHOSPHATASE"/>
    <property type="match status" value="1"/>
</dbReference>
<dbReference type="SMART" id="SM00332">
    <property type="entry name" value="PP2Cc"/>
    <property type="match status" value="1"/>
</dbReference>
<dbReference type="InterPro" id="IPR015655">
    <property type="entry name" value="PP2C"/>
</dbReference>
<dbReference type="GeneID" id="39979018"/>
<feature type="region of interest" description="Disordered" evidence="1">
    <location>
        <begin position="281"/>
        <end position="323"/>
    </location>
</feature>
<evidence type="ECO:0000313" key="3">
    <source>
        <dbReference type="EMBL" id="OII72996.1"/>
    </source>
</evidence>
<evidence type="ECO:0000256" key="1">
    <source>
        <dbReference type="SAM" id="MobiDB-lite"/>
    </source>
</evidence>
<name>A0A1J4MIY8_9CRYT</name>
<dbReference type="OrthoDB" id="10264738at2759"/>
<dbReference type="Gene3D" id="3.60.40.10">
    <property type="entry name" value="PPM-type phosphatase domain"/>
    <property type="match status" value="1"/>
</dbReference>
<keyword evidence="4" id="KW-1185">Reference proteome</keyword>
<gene>
    <name evidence="3" type="ORF">cubi_02227</name>
</gene>